<sequence>MEIRDATPAELPGIAAILNEAIARSTAVWSSQQVTAADREAWLAEHERLGYPVLVAVDEAAGGREVLGYAAFGAYRGAFDGYRHTVEHSVYVRADRQGLGVGRALMEALVVRARRLGKHVMVAAIDAANTGSIAMHERLGFERAGVLREVGAKFGGWRDLAYLTLALDARDDPDPDPAARR</sequence>
<dbReference type="PANTHER" id="PTHR43072">
    <property type="entry name" value="N-ACETYLTRANSFERASE"/>
    <property type="match status" value="1"/>
</dbReference>
<keyword evidence="2" id="KW-0012">Acyltransferase</keyword>
<keyword evidence="1" id="KW-0808">Transferase</keyword>
<dbReference type="RefSeq" id="WP_244727078.1">
    <property type="nucleotide sequence ID" value="NZ_CP095045.1"/>
</dbReference>
<dbReference type="PROSITE" id="PS51186">
    <property type="entry name" value="GNAT"/>
    <property type="match status" value="1"/>
</dbReference>
<dbReference type="EMBL" id="CP095045">
    <property type="protein sequence ID" value="UOQ56674.1"/>
    <property type="molecule type" value="Genomic_DNA"/>
</dbReference>
<accession>A0ABY4FJ28</accession>
<evidence type="ECO:0000313" key="5">
    <source>
        <dbReference type="Proteomes" id="UP000831786"/>
    </source>
</evidence>
<proteinExistence type="predicted"/>
<dbReference type="Proteomes" id="UP000831786">
    <property type="component" value="Chromosome"/>
</dbReference>
<evidence type="ECO:0000256" key="1">
    <source>
        <dbReference type="ARBA" id="ARBA00022679"/>
    </source>
</evidence>
<dbReference type="Gene3D" id="3.40.630.30">
    <property type="match status" value="1"/>
</dbReference>
<gene>
    <name evidence="4" type="ORF">MUN78_13485</name>
</gene>
<reference evidence="4 5" key="1">
    <citation type="submission" date="2022-04" db="EMBL/GenBank/DDBJ databases">
        <title>Leucobacter sp. isolated from rhizosphere of garlic.</title>
        <authorList>
            <person name="Won M."/>
            <person name="Lee C.-M."/>
            <person name="Woen H.-Y."/>
            <person name="Kwon S.-W."/>
        </authorList>
    </citation>
    <scope>NUCLEOTIDE SEQUENCE [LARGE SCALE GENOMIC DNA]</scope>
    <source>
        <strain evidence="4 5">H21R-40</strain>
    </source>
</reference>
<dbReference type="InterPro" id="IPR016181">
    <property type="entry name" value="Acyl_CoA_acyltransferase"/>
</dbReference>
<dbReference type="CDD" id="cd04301">
    <property type="entry name" value="NAT_SF"/>
    <property type="match status" value="1"/>
</dbReference>
<name>A0ABY4FJ28_9MICO</name>
<dbReference type="SUPFAM" id="SSF55729">
    <property type="entry name" value="Acyl-CoA N-acyltransferases (Nat)"/>
    <property type="match status" value="1"/>
</dbReference>
<protein>
    <submittedName>
        <fullName evidence="4">N-acetyltransferase family protein</fullName>
    </submittedName>
</protein>
<dbReference type="InterPro" id="IPR000182">
    <property type="entry name" value="GNAT_dom"/>
</dbReference>
<feature type="domain" description="N-acetyltransferase" evidence="3">
    <location>
        <begin position="1"/>
        <end position="164"/>
    </location>
</feature>
<keyword evidence="5" id="KW-1185">Reference proteome</keyword>
<organism evidence="4 5">
    <name type="scientific">Leucobacter allii</name>
    <dbReference type="NCBI Taxonomy" id="2932247"/>
    <lineage>
        <taxon>Bacteria</taxon>
        <taxon>Bacillati</taxon>
        <taxon>Actinomycetota</taxon>
        <taxon>Actinomycetes</taxon>
        <taxon>Micrococcales</taxon>
        <taxon>Microbacteriaceae</taxon>
        <taxon>Leucobacter</taxon>
    </lineage>
</organism>
<evidence type="ECO:0000313" key="4">
    <source>
        <dbReference type="EMBL" id="UOQ56674.1"/>
    </source>
</evidence>
<evidence type="ECO:0000256" key="2">
    <source>
        <dbReference type="ARBA" id="ARBA00023315"/>
    </source>
</evidence>
<evidence type="ECO:0000259" key="3">
    <source>
        <dbReference type="PROSITE" id="PS51186"/>
    </source>
</evidence>
<dbReference type="Pfam" id="PF00583">
    <property type="entry name" value="Acetyltransf_1"/>
    <property type="match status" value="1"/>
</dbReference>
<dbReference type="PANTHER" id="PTHR43072:SF23">
    <property type="entry name" value="UPF0039 PROTEIN C11D3.02C"/>
    <property type="match status" value="1"/>
</dbReference>